<dbReference type="SUPFAM" id="SSF54593">
    <property type="entry name" value="Glyoxalase/Bleomycin resistance protein/Dihydroxybiphenyl dioxygenase"/>
    <property type="match status" value="1"/>
</dbReference>
<dbReference type="Gene3D" id="3.30.720.110">
    <property type="match status" value="1"/>
</dbReference>
<dbReference type="AlphaFoldDB" id="A0A317FP15"/>
<proteinExistence type="predicted"/>
<dbReference type="CDD" id="cd07246">
    <property type="entry name" value="VOC_like"/>
    <property type="match status" value="1"/>
</dbReference>
<evidence type="ECO:0000259" key="1">
    <source>
        <dbReference type="PROSITE" id="PS51819"/>
    </source>
</evidence>
<dbReference type="Gene3D" id="3.30.720.120">
    <property type="match status" value="1"/>
</dbReference>
<name>A0A317FP15_9PROT</name>
<dbReference type="PANTHER" id="PTHR34109:SF1">
    <property type="entry name" value="VOC DOMAIN-CONTAINING PROTEIN"/>
    <property type="match status" value="1"/>
</dbReference>
<dbReference type="PANTHER" id="PTHR34109">
    <property type="entry name" value="BNAUNNG04460D PROTEIN-RELATED"/>
    <property type="match status" value="1"/>
</dbReference>
<dbReference type="Pfam" id="PF00903">
    <property type="entry name" value="Glyoxalase"/>
    <property type="match status" value="1"/>
</dbReference>
<dbReference type="OrthoDB" id="9795306at2"/>
<reference evidence="3" key="1">
    <citation type="submission" date="2018-05" db="EMBL/GenBank/DDBJ databases">
        <authorList>
            <person name="Du Z."/>
            <person name="Wang X."/>
        </authorList>
    </citation>
    <scope>NUCLEOTIDE SEQUENCE [LARGE SCALE GENOMIC DNA]</scope>
    <source>
        <strain evidence="3">CQN31</strain>
    </source>
</reference>
<dbReference type="InterPro" id="IPR029068">
    <property type="entry name" value="Glyas_Bleomycin-R_OHBP_Dase"/>
</dbReference>
<dbReference type="Proteomes" id="UP000245765">
    <property type="component" value="Unassembled WGS sequence"/>
</dbReference>
<feature type="domain" description="VOC" evidence="1">
    <location>
        <begin position="9"/>
        <end position="134"/>
    </location>
</feature>
<comment type="caution">
    <text evidence="2">The sequence shown here is derived from an EMBL/GenBank/DDBJ whole genome shotgun (WGS) entry which is preliminary data.</text>
</comment>
<protein>
    <submittedName>
        <fullName evidence="2">Glyoxalase</fullName>
    </submittedName>
</protein>
<dbReference type="EMBL" id="QGNA01000001">
    <property type="protein sequence ID" value="PWS39366.1"/>
    <property type="molecule type" value="Genomic_DNA"/>
</dbReference>
<organism evidence="2 3">
    <name type="scientific">Falsiroseomonas bella</name>
    <dbReference type="NCBI Taxonomy" id="2184016"/>
    <lineage>
        <taxon>Bacteria</taxon>
        <taxon>Pseudomonadati</taxon>
        <taxon>Pseudomonadota</taxon>
        <taxon>Alphaproteobacteria</taxon>
        <taxon>Acetobacterales</taxon>
        <taxon>Roseomonadaceae</taxon>
        <taxon>Falsiroseomonas</taxon>
    </lineage>
</organism>
<dbReference type="InterPro" id="IPR004360">
    <property type="entry name" value="Glyas_Fos-R_dOase_dom"/>
</dbReference>
<keyword evidence="3" id="KW-1185">Reference proteome</keyword>
<evidence type="ECO:0000313" key="3">
    <source>
        <dbReference type="Proteomes" id="UP000245765"/>
    </source>
</evidence>
<dbReference type="PROSITE" id="PS51819">
    <property type="entry name" value="VOC"/>
    <property type="match status" value="1"/>
</dbReference>
<sequence length="150" mass="16358">MPVPPIPPGYGRVTPYLIAQDVKRALAWYAEAFGAEETMRIPGPNDTVMHAEFRIGDSVVMIGEQSPEYGAYAPPHYGGTAVSFVHYVEDADIAFSRAVAAGAKAERPVADQPYGDRMGTVTDPFGHRWHIATHVEDVSPEEMIRRMSGG</sequence>
<accession>A0A317FP15</accession>
<gene>
    <name evidence="2" type="ORF">DFH01_07775</name>
</gene>
<dbReference type="RefSeq" id="WP_109869988.1">
    <property type="nucleotide sequence ID" value="NZ_QGNA01000001.1"/>
</dbReference>
<evidence type="ECO:0000313" key="2">
    <source>
        <dbReference type="EMBL" id="PWS39366.1"/>
    </source>
</evidence>
<dbReference type="InterPro" id="IPR037523">
    <property type="entry name" value="VOC_core"/>
</dbReference>